<dbReference type="PIRSF" id="PIRSF002741">
    <property type="entry name" value="MppA"/>
    <property type="match status" value="1"/>
</dbReference>
<dbReference type="CDD" id="cd08503">
    <property type="entry name" value="PBP2_NikA_DppA_OppA_like_17"/>
    <property type="match status" value="1"/>
</dbReference>
<name>A0A271KLL1_9HYPH</name>
<dbReference type="Pfam" id="PF00496">
    <property type="entry name" value="SBP_bac_5"/>
    <property type="match status" value="1"/>
</dbReference>
<dbReference type="SUPFAM" id="SSF53850">
    <property type="entry name" value="Periplasmic binding protein-like II"/>
    <property type="match status" value="1"/>
</dbReference>
<feature type="domain" description="Solute-binding protein family 5" evidence="4">
    <location>
        <begin position="111"/>
        <end position="441"/>
    </location>
</feature>
<protein>
    <recommendedName>
        <fullName evidence="4">Solute-binding protein family 5 domain-containing protein</fullName>
    </recommendedName>
</protein>
<dbReference type="Proteomes" id="UP000215931">
    <property type="component" value="Unassembled WGS sequence"/>
</dbReference>
<organism evidence="5 6">
    <name type="scientific">Mesorhizobium wenxiniae</name>
    <dbReference type="NCBI Taxonomy" id="2014805"/>
    <lineage>
        <taxon>Bacteria</taxon>
        <taxon>Pseudomonadati</taxon>
        <taxon>Pseudomonadota</taxon>
        <taxon>Alphaproteobacteria</taxon>
        <taxon>Hyphomicrobiales</taxon>
        <taxon>Phyllobacteriaceae</taxon>
        <taxon>Mesorhizobium</taxon>
    </lineage>
</organism>
<dbReference type="NCBIfam" id="TIGR01409">
    <property type="entry name" value="TAT_signal_seq"/>
    <property type="match status" value="1"/>
</dbReference>
<evidence type="ECO:0000313" key="6">
    <source>
        <dbReference type="Proteomes" id="UP000215931"/>
    </source>
</evidence>
<dbReference type="GO" id="GO:0015833">
    <property type="term" value="P:peptide transport"/>
    <property type="evidence" value="ECO:0007669"/>
    <property type="project" value="TreeGrafter"/>
</dbReference>
<dbReference type="InterPro" id="IPR030678">
    <property type="entry name" value="Peptide/Ni-bd"/>
</dbReference>
<keyword evidence="3" id="KW-0732">Signal</keyword>
<dbReference type="PROSITE" id="PS51318">
    <property type="entry name" value="TAT"/>
    <property type="match status" value="1"/>
</dbReference>
<dbReference type="OrthoDB" id="9803988at2"/>
<dbReference type="GO" id="GO:0043190">
    <property type="term" value="C:ATP-binding cassette (ABC) transporter complex"/>
    <property type="evidence" value="ECO:0007669"/>
    <property type="project" value="InterPro"/>
</dbReference>
<evidence type="ECO:0000256" key="3">
    <source>
        <dbReference type="ARBA" id="ARBA00022729"/>
    </source>
</evidence>
<dbReference type="AlphaFoldDB" id="A0A271KLL1"/>
<proteinExistence type="inferred from homology"/>
<gene>
    <name evidence="5" type="ORF">CIT31_08905</name>
</gene>
<comment type="similarity">
    <text evidence="2">Belongs to the bacterial solute-binding protein 5 family.</text>
</comment>
<dbReference type="Gene3D" id="3.90.76.10">
    <property type="entry name" value="Dipeptide-binding Protein, Domain 1"/>
    <property type="match status" value="1"/>
</dbReference>
<comment type="caution">
    <text evidence="5">The sequence shown here is derived from an EMBL/GenBank/DDBJ whole genome shotgun (WGS) entry which is preliminary data.</text>
</comment>
<dbReference type="InterPro" id="IPR000914">
    <property type="entry name" value="SBP_5_dom"/>
</dbReference>
<dbReference type="PANTHER" id="PTHR30290">
    <property type="entry name" value="PERIPLASMIC BINDING COMPONENT OF ABC TRANSPORTER"/>
    <property type="match status" value="1"/>
</dbReference>
<keyword evidence="6" id="KW-1185">Reference proteome</keyword>
<accession>A0A271KLL1</accession>
<dbReference type="InterPro" id="IPR019546">
    <property type="entry name" value="TAT_signal_bac_arc"/>
</dbReference>
<evidence type="ECO:0000256" key="2">
    <source>
        <dbReference type="ARBA" id="ARBA00005695"/>
    </source>
</evidence>
<evidence type="ECO:0000313" key="5">
    <source>
        <dbReference type="EMBL" id="PAP95905.1"/>
    </source>
</evidence>
<sequence length="542" mass="59699">MIFLSRERASVTEFETKLQSAPKLAAKGRVSRRDFVQLALAAGLTATAANAMFVQTVRAEPKKGGTLKIGIGDAATTDSLDPGSAYGNPFTNTALYGTLSNSLAEIDSKGNVVPDLAESFEPSDGARKWVFKLRKGATFHNGKTVTADDVLASIRHHTIEGTKSNAKSLLESAKNIVADGAETVVFELDGGYADFPYIVSDLPVMPAKEGGADWESGNRTGPYMLEKFEPGVIATFNRNPNYFKSDRGWFDRVECLAIYDVTARTNALYTGEVHYMDRCDLKTLDILKQNPDLAILETTGYGHYVYVMNVQKAPFDNPDVRNAIKYSLDRDEIVQKVFLGHGAIGNDNPIAPAVKFAIDPQPKHVYDPDTVKSLLKKAGAENTRFDLSVADAGFMGATDAALLWQEHARAAGLNLNVIREPNDGYWDNIWLKKPFFASFWAGRPTCDWMFSLAYAAEAVWNETSWKNPRFNELLVAARSETDDTKRAGMYAEMQQLLHDDGGLVNLVFNSYVDAHTTALAHGEVASNWTMDGGKIAERWWFA</sequence>
<dbReference type="InterPro" id="IPR039424">
    <property type="entry name" value="SBP_5"/>
</dbReference>
<dbReference type="InterPro" id="IPR006311">
    <property type="entry name" value="TAT_signal"/>
</dbReference>
<dbReference type="GO" id="GO:1904680">
    <property type="term" value="F:peptide transmembrane transporter activity"/>
    <property type="evidence" value="ECO:0007669"/>
    <property type="project" value="TreeGrafter"/>
</dbReference>
<dbReference type="EMBL" id="NPKH01000016">
    <property type="protein sequence ID" value="PAP95905.1"/>
    <property type="molecule type" value="Genomic_DNA"/>
</dbReference>
<dbReference type="Gene3D" id="3.10.105.10">
    <property type="entry name" value="Dipeptide-binding Protein, Domain 3"/>
    <property type="match status" value="1"/>
</dbReference>
<comment type="subcellular location">
    <subcellularLocation>
        <location evidence="1">Periplasm</location>
    </subcellularLocation>
</comment>
<evidence type="ECO:0000256" key="1">
    <source>
        <dbReference type="ARBA" id="ARBA00004418"/>
    </source>
</evidence>
<evidence type="ECO:0000259" key="4">
    <source>
        <dbReference type="Pfam" id="PF00496"/>
    </source>
</evidence>
<reference evidence="5 6" key="1">
    <citation type="submission" date="2017-08" db="EMBL/GenBank/DDBJ databases">
        <title>Mesorhizobium wenxinae sp. nov., a novel rhizobial species isolated from root nodules of chickpea (Cicer arietinum L.).</title>
        <authorList>
            <person name="Zhang J."/>
        </authorList>
    </citation>
    <scope>NUCLEOTIDE SEQUENCE [LARGE SCALE GENOMIC DNA]</scope>
    <source>
        <strain evidence="6">WYCCWR 10019</strain>
    </source>
</reference>
<dbReference type="GO" id="GO:0030288">
    <property type="term" value="C:outer membrane-bounded periplasmic space"/>
    <property type="evidence" value="ECO:0007669"/>
    <property type="project" value="UniProtKB-ARBA"/>
</dbReference>
<dbReference type="PANTHER" id="PTHR30290:SF38">
    <property type="entry name" value="D,D-DIPEPTIDE-BINDING PERIPLASMIC PROTEIN DDPA-RELATED"/>
    <property type="match status" value="1"/>
</dbReference>
<dbReference type="Gene3D" id="3.40.190.10">
    <property type="entry name" value="Periplasmic binding protein-like II"/>
    <property type="match status" value="1"/>
</dbReference>